<dbReference type="EMBL" id="JAALFE010000023">
    <property type="protein sequence ID" value="NGQ92804.1"/>
    <property type="molecule type" value="Genomic_DNA"/>
</dbReference>
<evidence type="ECO:0000256" key="6">
    <source>
        <dbReference type="ARBA" id="ARBA00023136"/>
    </source>
</evidence>
<keyword evidence="5 7" id="KW-1133">Transmembrane helix</keyword>
<name>A0A6M1U508_9RHOB</name>
<keyword evidence="4 7" id="KW-0812">Transmembrane</keyword>
<dbReference type="GO" id="GO:0005886">
    <property type="term" value="C:plasma membrane"/>
    <property type="evidence" value="ECO:0007669"/>
    <property type="project" value="UniProtKB-SubCell"/>
</dbReference>
<dbReference type="Pfam" id="PF00528">
    <property type="entry name" value="BPD_transp_1"/>
    <property type="match status" value="1"/>
</dbReference>
<evidence type="ECO:0000256" key="5">
    <source>
        <dbReference type="ARBA" id="ARBA00022989"/>
    </source>
</evidence>
<feature type="transmembrane region" description="Helical" evidence="7">
    <location>
        <begin position="7"/>
        <end position="32"/>
    </location>
</feature>
<feature type="transmembrane region" description="Helical" evidence="7">
    <location>
        <begin position="217"/>
        <end position="240"/>
    </location>
</feature>
<keyword evidence="6 7" id="KW-0472">Membrane</keyword>
<dbReference type="Gene3D" id="1.10.3720.10">
    <property type="entry name" value="MetI-like"/>
    <property type="match status" value="1"/>
</dbReference>
<dbReference type="Proteomes" id="UP000474758">
    <property type="component" value="Unassembled WGS sequence"/>
</dbReference>
<comment type="caution">
    <text evidence="9">The sequence shown here is derived from an EMBL/GenBank/DDBJ whole genome shotgun (WGS) entry which is preliminary data.</text>
</comment>
<gene>
    <name evidence="9" type="ORF">G5V65_18080</name>
</gene>
<keyword evidence="2 7" id="KW-0813">Transport</keyword>
<evidence type="ECO:0000259" key="8">
    <source>
        <dbReference type="PROSITE" id="PS50928"/>
    </source>
</evidence>
<feature type="transmembrane region" description="Helical" evidence="7">
    <location>
        <begin position="165"/>
        <end position="184"/>
    </location>
</feature>
<comment type="subcellular location">
    <subcellularLocation>
        <location evidence="1 7">Cell membrane</location>
        <topology evidence="1 7">Multi-pass membrane protein</topology>
    </subcellularLocation>
</comment>
<feature type="domain" description="ABC transmembrane type-1" evidence="8">
    <location>
        <begin position="88"/>
        <end position="284"/>
    </location>
</feature>
<keyword evidence="10" id="KW-1185">Reference proteome</keyword>
<evidence type="ECO:0000256" key="1">
    <source>
        <dbReference type="ARBA" id="ARBA00004651"/>
    </source>
</evidence>
<reference evidence="9 10" key="1">
    <citation type="submission" date="2020-02" db="EMBL/GenBank/DDBJ databases">
        <title>Rhodobacter translucens sp. nov., a novel bacterium isolated from activated sludge.</title>
        <authorList>
            <person name="Liu J."/>
        </authorList>
    </citation>
    <scope>NUCLEOTIDE SEQUENCE [LARGE SCALE GENOMIC DNA]</scope>
    <source>
        <strain evidence="9 10">HX-7-19</strain>
    </source>
</reference>
<feature type="transmembrane region" description="Helical" evidence="7">
    <location>
        <begin position="260"/>
        <end position="283"/>
    </location>
</feature>
<dbReference type="PROSITE" id="PS50928">
    <property type="entry name" value="ABC_TM1"/>
    <property type="match status" value="1"/>
</dbReference>
<dbReference type="PANTHER" id="PTHR30151">
    <property type="entry name" value="ALKANE SULFONATE ABC TRANSPORTER-RELATED, MEMBRANE SUBUNIT"/>
    <property type="match status" value="1"/>
</dbReference>
<evidence type="ECO:0000313" key="10">
    <source>
        <dbReference type="Proteomes" id="UP000474758"/>
    </source>
</evidence>
<accession>A0A6M1U508</accession>
<comment type="similarity">
    <text evidence="7">Belongs to the binding-protein-dependent transport system permease family.</text>
</comment>
<protein>
    <submittedName>
        <fullName evidence="9">ABC transporter permease</fullName>
    </submittedName>
</protein>
<evidence type="ECO:0000256" key="3">
    <source>
        <dbReference type="ARBA" id="ARBA00022475"/>
    </source>
</evidence>
<sequence length="295" mass="31344">MKGKAIPVLIVLGIILVIWYLCTVWMNAAWVYDQAGRTGRTVGFGELVQATMVQERPMLPAPHQVAAALWDGIAGQAVTSKRSLVYHGWVTMEATLAGFALGIVLGVSLAVGIVYFRVMEATVMPWAVISQTIPIVALAPMIVVLSNTLSLGEALGLENRLVSKTIISAYLSFFPVLVGMVKGLRSPDAMQVDQLATWNASGWQSFKYLRLPSSMPYFFASLKVAIAAALVGAIVGELPTGAVEGLGARMLVASQFGQPLLMWASLFAAALVAGMLILGVGAIQRAADRAMGVRP</sequence>
<evidence type="ECO:0000256" key="4">
    <source>
        <dbReference type="ARBA" id="ARBA00022692"/>
    </source>
</evidence>
<dbReference type="InterPro" id="IPR035906">
    <property type="entry name" value="MetI-like_sf"/>
</dbReference>
<evidence type="ECO:0000313" key="9">
    <source>
        <dbReference type="EMBL" id="NGQ92804.1"/>
    </source>
</evidence>
<dbReference type="SUPFAM" id="SSF161098">
    <property type="entry name" value="MetI-like"/>
    <property type="match status" value="1"/>
</dbReference>
<dbReference type="InterPro" id="IPR000515">
    <property type="entry name" value="MetI-like"/>
</dbReference>
<evidence type="ECO:0000256" key="2">
    <source>
        <dbReference type="ARBA" id="ARBA00022448"/>
    </source>
</evidence>
<dbReference type="GO" id="GO:0055085">
    <property type="term" value="P:transmembrane transport"/>
    <property type="evidence" value="ECO:0007669"/>
    <property type="project" value="InterPro"/>
</dbReference>
<dbReference type="PANTHER" id="PTHR30151:SF20">
    <property type="entry name" value="ABC TRANSPORTER PERMEASE PROTEIN HI_0355-RELATED"/>
    <property type="match status" value="1"/>
</dbReference>
<dbReference type="AlphaFoldDB" id="A0A6M1U508"/>
<dbReference type="CDD" id="cd06261">
    <property type="entry name" value="TM_PBP2"/>
    <property type="match status" value="1"/>
</dbReference>
<organism evidence="9 10">
    <name type="scientific">Paragemmobacter kunshanensis</name>
    <dbReference type="NCBI Taxonomy" id="2583234"/>
    <lineage>
        <taxon>Bacteria</taxon>
        <taxon>Pseudomonadati</taxon>
        <taxon>Pseudomonadota</taxon>
        <taxon>Alphaproteobacteria</taxon>
        <taxon>Rhodobacterales</taxon>
        <taxon>Paracoccaceae</taxon>
        <taxon>Paragemmobacter</taxon>
    </lineage>
</organism>
<keyword evidence="3" id="KW-1003">Cell membrane</keyword>
<evidence type="ECO:0000256" key="7">
    <source>
        <dbReference type="RuleBase" id="RU363032"/>
    </source>
</evidence>
<feature type="transmembrane region" description="Helical" evidence="7">
    <location>
        <begin position="123"/>
        <end position="145"/>
    </location>
</feature>
<feature type="transmembrane region" description="Helical" evidence="7">
    <location>
        <begin position="94"/>
        <end position="116"/>
    </location>
</feature>
<proteinExistence type="inferred from homology"/>
<dbReference type="RefSeq" id="WP_165052933.1">
    <property type="nucleotide sequence ID" value="NZ_JAALFE010000023.1"/>
</dbReference>